<proteinExistence type="predicted"/>
<dbReference type="EMBL" id="CBXV010000002">
    <property type="protein sequence ID" value="CDM64346.1"/>
    <property type="molecule type" value="Genomic_DNA"/>
</dbReference>
<evidence type="ECO:0000313" key="2">
    <source>
        <dbReference type="EMBL" id="CDM64346.1"/>
    </source>
</evidence>
<evidence type="ECO:0000256" key="1">
    <source>
        <dbReference type="SAM" id="Coils"/>
    </source>
</evidence>
<keyword evidence="3" id="KW-1185">Reference proteome</keyword>
<feature type="coiled-coil region" evidence="1">
    <location>
        <begin position="126"/>
        <end position="153"/>
    </location>
</feature>
<keyword evidence="1" id="KW-0175">Coiled coil</keyword>
<dbReference type="AlphaFoldDB" id="A0A0B6WTI1"/>
<accession>A0A0B6WTI1</accession>
<gene>
    <name evidence="2" type="ORF">PYK22_00339</name>
</gene>
<organism evidence="2 3">
    <name type="scientific">Pyrinomonas methylaliphatogenes</name>
    <dbReference type="NCBI Taxonomy" id="454194"/>
    <lineage>
        <taxon>Bacteria</taxon>
        <taxon>Pseudomonadati</taxon>
        <taxon>Acidobacteriota</taxon>
        <taxon>Blastocatellia</taxon>
        <taxon>Blastocatellales</taxon>
        <taxon>Pyrinomonadaceae</taxon>
        <taxon>Pyrinomonas</taxon>
    </lineage>
</organism>
<name>A0A0B6WTI1_9BACT</name>
<evidence type="ECO:0000313" key="3">
    <source>
        <dbReference type="Proteomes" id="UP000031518"/>
    </source>
</evidence>
<dbReference type="RefSeq" id="WP_041973767.1">
    <property type="nucleotide sequence ID" value="NZ_CBXV010000002.1"/>
</dbReference>
<protein>
    <submittedName>
        <fullName evidence="2">Uncharacterized protein</fullName>
    </submittedName>
</protein>
<reference evidence="2 3" key="2">
    <citation type="submission" date="2015-01" db="EMBL/GenBank/DDBJ databases">
        <title>Complete genome sequence of Pyrinomonas methylaliphatogenes type strain K22T.</title>
        <authorList>
            <person name="Lee K.C.Y."/>
            <person name="Power J.F."/>
            <person name="Dunfield P.F."/>
            <person name="Morgan X.C."/>
            <person name="Huttenhower C."/>
            <person name="Stott M.B."/>
        </authorList>
    </citation>
    <scope>NUCLEOTIDE SEQUENCE [LARGE SCALE GENOMIC DNA]</scope>
    <source>
        <strain evidence="2 3">K22</strain>
    </source>
</reference>
<reference evidence="2 3" key="1">
    <citation type="submission" date="2013-12" db="EMBL/GenBank/DDBJ databases">
        <authorList>
            <person name="Stott M."/>
        </authorList>
    </citation>
    <scope>NUCLEOTIDE SEQUENCE [LARGE SCALE GENOMIC DNA]</scope>
    <source>
        <strain evidence="2 3">K22</strain>
    </source>
</reference>
<sequence length="188" mass="21684">MNRFFQGGDLEKYLSFRCSQLIQEIEGLGNHCLVSHDENQLSDQLLSRYLLRAPQLFTEKRRVDYRSGEGFQATGTLTISVPFDGDATLLAFGLERIRTADTLRCEISDRELRLQIFPAKREGKEKASASAIIEQMQRDLRKLEEIAARYNDMLRRVVKSHLARLRQDLNFANWPAIARARRITARAI</sequence>
<dbReference type="Proteomes" id="UP000031518">
    <property type="component" value="Unassembled WGS sequence"/>
</dbReference>